<accession>A0ACC0CER0</accession>
<comment type="caution">
    <text evidence="1">The sequence shown here is derived from an EMBL/GenBank/DDBJ whole genome shotgun (WGS) entry which is preliminary data.</text>
</comment>
<dbReference type="EMBL" id="CM044701">
    <property type="protein sequence ID" value="KAI5683401.1"/>
    <property type="molecule type" value="Genomic_DNA"/>
</dbReference>
<name>A0ACC0CER0_CATRO</name>
<evidence type="ECO:0000313" key="2">
    <source>
        <dbReference type="Proteomes" id="UP001060085"/>
    </source>
</evidence>
<sequence>MLRKFSDLISASKLNTNARECIKEGFKIMKNKIINEGRSFGIKDLVGRRVKRVCNIRKKSIAKIKCNQARGNRKSTLTHALRIKTTVQLSMTNEYLGKDLNAQNKRRFTSSVKARTITSVSESAHTLSLCCSCRGVGCCCGGVGGACVSK</sequence>
<reference evidence="2" key="1">
    <citation type="journal article" date="2023" name="Nat. Plants">
        <title>Single-cell RNA sequencing provides a high-resolution roadmap for understanding the multicellular compartmentation of specialized metabolism.</title>
        <authorList>
            <person name="Sun S."/>
            <person name="Shen X."/>
            <person name="Li Y."/>
            <person name="Li Y."/>
            <person name="Wang S."/>
            <person name="Li R."/>
            <person name="Zhang H."/>
            <person name="Shen G."/>
            <person name="Guo B."/>
            <person name="Wei J."/>
            <person name="Xu J."/>
            <person name="St-Pierre B."/>
            <person name="Chen S."/>
            <person name="Sun C."/>
        </authorList>
    </citation>
    <scope>NUCLEOTIDE SEQUENCE [LARGE SCALE GENOMIC DNA]</scope>
</reference>
<evidence type="ECO:0000313" key="1">
    <source>
        <dbReference type="EMBL" id="KAI5683401.1"/>
    </source>
</evidence>
<gene>
    <name evidence="1" type="ORF">M9H77_04629</name>
</gene>
<protein>
    <submittedName>
        <fullName evidence="1">Uncharacterized protein</fullName>
    </submittedName>
</protein>
<organism evidence="1 2">
    <name type="scientific">Catharanthus roseus</name>
    <name type="common">Madagascar periwinkle</name>
    <name type="synonym">Vinca rosea</name>
    <dbReference type="NCBI Taxonomy" id="4058"/>
    <lineage>
        <taxon>Eukaryota</taxon>
        <taxon>Viridiplantae</taxon>
        <taxon>Streptophyta</taxon>
        <taxon>Embryophyta</taxon>
        <taxon>Tracheophyta</taxon>
        <taxon>Spermatophyta</taxon>
        <taxon>Magnoliopsida</taxon>
        <taxon>eudicotyledons</taxon>
        <taxon>Gunneridae</taxon>
        <taxon>Pentapetalae</taxon>
        <taxon>asterids</taxon>
        <taxon>lamiids</taxon>
        <taxon>Gentianales</taxon>
        <taxon>Apocynaceae</taxon>
        <taxon>Rauvolfioideae</taxon>
        <taxon>Vinceae</taxon>
        <taxon>Catharanthinae</taxon>
        <taxon>Catharanthus</taxon>
    </lineage>
</organism>
<keyword evidence="2" id="KW-1185">Reference proteome</keyword>
<proteinExistence type="predicted"/>
<dbReference type="Proteomes" id="UP001060085">
    <property type="component" value="Linkage Group LG01"/>
</dbReference>